<name>A0A068VS35_PROFF</name>
<dbReference type="RefSeq" id="WP_013162075.1">
    <property type="nucleotide sequence ID" value="NZ_CP010341.1"/>
</dbReference>
<gene>
    <name evidence="1" type="primary">araL</name>
    <name evidence="1" type="ORF">PFCIRM138_04600</name>
</gene>
<dbReference type="InterPro" id="IPR036412">
    <property type="entry name" value="HAD-like_sf"/>
</dbReference>
<dbReference type="GO" id="GO:0016791">
    <property type="term" value="F:phosphatase activity"/>
    <property type="evidence" value="ECO:0007669"/>
    <property type="project" value="TreeGrafter"/>
</dbReference>
<dbReference type="PANTHER" id="PTHR19288">
    <property type="entry name" value="4-NITROPHENYLPHOSPHATASE-RELATED"/>
    <property type="match status" value="1"/>
</dbReference>
<keyword evidence="1" id="KW-0378">Hydrolase</keyword>
<dbReference type="EMBL" id="LM676439">
    <property type="protein sequence ID" value="CEP27656.1"/>
    <property type="molecule type" value="Genomic_DNA"/>
</dbReference>
<dbReference type="GeneID" id="61221200"/>
<accession>A0A068VS35</accession>
<dbReference type="AlphaFoldDB" id="A0A068VS35"/>
<organism evidence="1">
    <name type="scientific">Propionibacterium freudenreichii subsp. freudenreichii</name>
    <dbReference type="NCBI Taxonomy" id="66712"/>
    <lineage>
        <taxon>Bacteria</taxon>
        <taxon>Bacillati</taxon>
        <taxon>Actinomycetota</taxon>
        <taxon>Actinomycetes</taxon>
        <taxon>Propionibacteriales</taxon>
        <taxon>Propionibacteriaceae</taxon>
        <taxon>Propionibacterium</taxon>
    </lineage>
</organism>
<reference evidence="1" key="1">
    <citation type="submission" date="2014-08" db="EMBL/GenBank/DDBJ databases">
        <authorList>
            <person name="Falentin Helene"/>
        </authorList>
    </citation>
    <scope>NUCLEOTIDE SEQUENCE</scope>
</reference>
<dbReference type="Pfam" id="PF13242">
    <property type="entry name" value="Hydrolase_like"/>
    <property type="match status" value="1"/>
</dbReference>
<dbReference type="InterPro" id="IPR023214">
    <property type="entry name" value="HAD_sf"/>
</dbReference>
<dbReference type="SUPFAM" id="SSF56784">
    <property type="entry name" value="HAD-like"/>
    <property type="match status" value="1"/>
</dbReference>
<dbReference type="InterPro" id="IPR006357">
    <property type="entry name" value="HAD-SF_hydro_IIA"/>
</dbReference>
<proteinExistence type="predicted"/>
<dbReference type="PATRIC" id="fig|66712.6.peg.2168"/>
<dbReference type="PANTHER" id="PTHR19288:SF46">
    <property type="entry name" value="HALOACID DEHALOGENASE-LIKE HYDROLASE DOMAIN-CONTAINING PROTEIN 2"/>
    <property type="match status" value="1"/>
</dbReference>
<dbReference type="GO" id="GO:0005737">
    <property type="term" value="C:cytoplasm"/>
    <property type="evidence" value="ECO:0007669"/>
    <property type="project" value="TreeGrafter"/>
</dbReference>
<dbReference type="NCBIfam" id="TIGR01460">
    <property type="entry name" value="HAD-SF-IIA"/>
    <property type="match status" value="1"/>
</dbReference>
<dbReference type="Gene3D" id="3.40.50.1000">
    <property type="entry name" value="HAD superfamily/HAD-like"/>
    <property type="match status" value="2"/>
</dbReference>
<protein>
    <submittedName>
        <fullName evidence="1">L-arabinose operon protein, hydrolase</fullName>
    </submittedName>
</protein>
<dbReference type="KEGG" id="pfre:RM25_2121"/>
<dbReference type="Pfam" id="PF13344">
    <property type="entry name" value="Hydrolase_6"/>
    <property type="match status" value="1"/>
</dbReference>
<evidence type="ECO:0000313" key="1">
    <source>
        <dbReference type="EMBL" id="CEP27656.1"/>
    </source>
</evidence>
<sequence length="290" mass="32349">MSSDTSTADIINVPTDFAQAYVFDLDGTIYLGDQLLPGAKRMIEELRRRRIPVRFLSNNPTKDPEQYVEKLAKLGLPTDIEDICNTVVTTTRWLKENHPDAKLFPVAEEPLKRALRKAGFTLTDDPSEIDIVIASYDRTFDYHKLQVAFDAMWFYKRAFLIQTNPDHFCPFPGGRGEPDCAAVVAAIEACTQMKSQVNLGKPSPIMLAEALQGLDVEVSRCVMVGDRLQTDIQMALDTGMGSACVLTGEATPDDIRGLDDAHHPTYVLDRVDQLIPASAWRELGWTEDND</sequence>